<comment type="caution">
    <text evidence="1">The sequence shown here is derived from an EMBL/GenBank/DDBJ whole genome shotgun (WGS) entry which is preliminary data.</text>
</comment>
<sequence length="470" mass="53537">MKTILSLIIALFFSLSGFSQELKSTKSLAVALLRATETDKPVLLIINTPRMADPSYLPPNSKVSFKSALDENDVIAKIDQAFTVYKTTIVDTSIRSIIHLGNIKRFPAYIFLRPNKEIFFSDFGNSTDKKKYLSMVDKALSAYKEKSISELEKEVEADGSNNNNLIKKLIDFRKKIGITNNADLIEKYVNNLKISDFDSYENIRYILESGPYADGKAYKLIYNNKKLVDSFYKNEPLQKRVAVNNAIISNTMMAAAKEKKVSRAMAGANFARSSWTRDYRAGEKAFNNQILWYYNSVKDTANYMRTAMYFYDNYYMNVSADSIKKIEARNHNAAMPSPFPNKTVKMVSKEKMDSLMKFSTTKSVTTQSIVTVTSSSSNYAMELNNAAWKFYEIGTKNINNLTKAMLWSRRSIELNPLSGYYDTLAHILYRMGYYEEAVKTQETAIEKGKQEKTSVANFQSELKKMKAKSL</sequence>
<name>A0A7K0FV21_9SPHI</name>
<reference evidence="1 2" key="1">
    <citation type="submission" date="2019-11" db="EMBL/GenBank/DDBJ databases">
        <title>Pedobacter petrophilus genome.</title>
        <authorList>
            <person name="Feldbauer M.J."/>
            <person name="Newman J.D."/>
        </authorList>
    </citation>
    <scope>NUCLEOTIDE SEQUENCE [LARGE SCALE GENOMIC DNA]</scope>
    <source>
        <strain evidence="1 2">LMG 29686</strain>
    </source>
</reference>
<dbReference type="Proteomes" id="UP000487757">
    <property type="component" value="Unassembled WGS sequence"/>
</dbReference>
<dbReference type="AlphaFoldDB" id="A0A7K0FV21"/>
<dbReference type="RefSeq" id="WP_154278958.1">
    <property type="nucleotide sequence ID" value="NZ_JBHUJQ010000001.1"/>
</dbReference>
<evidence type="ECO:0000313" key="1">
    <source>
        <dbReference type="EMBL" id="MRX74789.1"/>
    </source>
</evidence>
<dbReference type="OrthoDB" id="645813at2"/>
<evidence type="ECO:0008006" key="3">
    <source>
        <dbReference type="Google" id="ProtNLM"/>
    </source>
</evidence>
<gene>
    <name evidence="1" type="ORF">GJU39_01700</name>
</gene>
<protein>
    <recommendedName>
        <fullName evidence="3">Tetratricopeptide repeat protein</fullName>
    </recommendedName>
</protein>
<dbReference type="Gene3D" id="1.25.40.10">
    <property type="entry name" value="Tetratricopeptide repeat domain"/>
    <property type="match status" value="1"/>
</dbReference>
<dbReference type="InterPro" id="IPR011990">
    <property type="entry name" value="TPR-like_helical_dom_sf"/>
</dbReference>
<dbReference type="SUPFAM" id="SSF81901">
    <property type="entry name" value="HCP-like"/>
    <property type="match status" value="1"/>
</dbReference>
<accession>A0A7K0FV21</accession>
<keyword evidence="2" id="KW-1185">Reference proteome</keyword>
<organism evidence="1 2">
    <name type="scientific">Pedobacter petrophilus</name>
    <dbReference type="NCBI Taxonomy" id="1908241"/>
    <lineage>
        <taxon>Bacteria</taxon>
        <taxon>Pseudomonadati</taxon>
        <taxon>Bacteroidota</taxon>
        <taxon>Sphingobacteriia</taxon>
        <taxon>Sphingobacteriales</taxon>
        <taxon>Sphingobacteriaceae</taxon>
        <taxon>Pedobacter</taxon>
    </lineage>
</organism>
<dbReference type="EMBL" id="WKKH01000002">
    <property type="protein sequence ID" value="MRX74789.1"/>
    <property type="molecule type" value="Genomic_DNA"/>
</dbReference>
<proteinExistence type="predicted"/>
<evidence type="ECO:0000313" key="2">
    <source>
        <dbReference type="Proteomes" id="UP000487757"/>
    </source>
</evidence>